<dbReference type="InterPro" id="IPR002327">
    <property type="entry name" value="Cyt_c_1A/1B"/>
</dbReference>
<keyword evidence="13" id="KW-1185">Reference proteome</keyword>
<dbReference type="EMBL" id="BTGU01000010">
    <property type="protein sequence ID" value="GMN40254.1"/>
    <property type="molecule type" value="Genomic_DNA"/>
</dbReference>
<evidence type="ECO:0000256" key="2">
    <source>
        <dbReference type="ARBA" id="ARBA00006488"/>
    </source>
</evidence>
<protein>
    <recommendedName>
        <fullName evidence="11">Cytochrome c domain-containing protein</fullName>
    </recommendedName>
</protein>
<comment type="similarity">
    <text evidence="2">Belongs to the cytochrome c family.</text>
</comment>
<evidence type="ECO:0000256" key="1">
    <source>
        <dbReference type="ARBA" id="ARBA00004569"/>
    </source>
</evidence>
<dbReference type="SUPFAM" id="SSF46626">
    <property type="entry name" value="Cytochrome c"/>
    <property type="match status" value="1"/>
</dbReference>
<dbReference type="PANTHER" id="PTHR11961">
    <property type="entry name" value="CYTOCHROME C"/>
    <property type="match status" value="1"/>
</dbReference>
<sequence>MSNVRVDVESSNRFDDLDRIIIPKSNNYLAFNFNYLHVLRLNQHPHPLDITLAAAEPSWRLIPRDRFLETGPSFTRDLLSGMGVPSPGTVHDMALDICSFVLLHLVAPQPLYSSLKVLTFSLEVTAVTPYDERRETEPVMVESAMQDSVCTVTPTAPSLVEALKSVHVGDRERSVGKESCTICLEEFDSDDEDEEDGVGVEVSGTTAGYSYSSANKNMAVNWEEKTLYDYLLNPKKYIPGTKMVFPGLKKPKDRADLIAYLKESTA</sequence>
<evidence type="ECO:0000259" key="11">
    <source>
        <dbReference type="PROSITE" id="PS51007"/>
    </source>
</evidence>
<gene>
    <name evidence="12" type="ORF">TIFTF001_009485</name>
</gene>
<feature type="domain" description="Cytochrome c" evidence="11">
    <location>
        <begin position="164"/>
        <end position="265"/>
    </location>
</feature>
<dbReference type="GO" id="GO:0046872">
    <property type="term" value="F:metal ion binding"/>
    <property type="evidence" value="ECO:0007669"/>
    <property type="project" value="UniProtKB-KW"/>
</dbReference>
<dbReference type="Gene3D" id="1.10.760.10">
    <property type="entry name" value="Cytochrome c-like domain"/>
    <property type="match status" value="1"/>
</dbReference>
<keyword evidence="9" id="KW-0496">Mitochondrion</keyword>
<proteinExistence type="inferred from homology"/>
<dbReference type="PRINTS" id="PR00604">
    <property type="entry name" value="CYTCHRMECIAB"/>
</dbReference>
<evidence type="ECO:0000256" key="5">
    <source>
        <dbReference type="ARBA" id="ARBA00022660"/>
    </source>
</evidence>
<name>A0AA88DHH6_FICCA</name>
<dbReference type="GO" id="GO:0005758">
    <property type="term" value="C:mitochondrial intermembrane space"/>
    <property type="evidence" value="ECO:0007669"/>
    <property type="project" value="UniProtKB-SubCell"/>
</dbReference>
<evidence type="ECO:0000256" key="9">
    <source>
        <dbReference type="ARBA" id="ARBA00023128"/>
    </source>
</evidence>
<keyword evidence="3" id="KW-0813">Transport</keyword>
<keyword evidence="8 10" id="KW-0408">Iron</keyword>
<comment type="caution">
    <text evidence="12">The sequence shown here is derived from an EMBL/GenBank/DDBJ whole genome shotgun (WGS) entry which is preliminary data.</text>
</comment>
<accession>A0AA88DHH6</accession>
<dbReference type="PROSITE" id="PS51007">
    <property type="entry name" value="CYTC"/>
    <property type="match status" value="1"/>
</dbReference>
<keyword evidence="5" id="KW-0679">Respiratory chain</keyword>
<evidence type="ECO:0000313" key="12">
    <source>
        <dbReference type="EMBL" id="GMN40254.1"/>
    </source>
</evidence>
<reference evidence="12" key="1">
    <citation type="submission" date="2023-07" db="EMBL/GenBank/DDBJ databases">
        <title>draft genome sequence of fig (Ficus carica).</title>
        <authorList>
            <person name="Takahashi T."/>
            <person name="Nishimura K."/>
        </authorList>
    </citation>
    <scope>NUCLEOTIDE SEQUENCE</scope>
</reference>
<dbReference type="AlphaFoldDB" id="A0AA88DHH6"/>
<keyword evidence="7" id="KW-0249">Electron transport</keyword>
<dbReference type="InterPro" id="IPR009056">
    <property type="entry name" value="Cyt_c-like_dom"/>
</dbReference>
<evidence type="ECO:0000256" key="4">
    <source>
        <dbReference type="ARBA" id="ARBA00022617"/>
    </source>
</evidence>
<dbReference type="GO" id="GO:0009055">
    <property type="term" value="F:electron transfer activity"/>
    <property type="evidence" value="ECO:0007669"/>
    <property type="project" value="InterPro"/>
</dbReference>
<evidence type="ECO:0000256" key="3">
    <source>
        <dbReference type="ARBA" id="ARBA00022448"/>
    </source>
</evidence>
<evidence type="ECO:0000256" key="8">
    <source>
        <dbReference type="ARBA" id="ARBA00023004"/>
    </source>
</evidence>
<dbReference type="GO" id="GO:0020037">
    <property type="term" value="F:heme binding"/>
    <property type="evidence" value="ECO:0007669"/>
    <property type="project" value="InterPro"/>
</dbReference>
<dbReference type="InterPro" id="IPR036909">
    <property type="entry name" value="Cyt_c-like_dom_sf"/>
</dbReference>
<keyword evidence="6 10" id="KW-0479">Metal-binding</keyword>
<keyword evidence="4 10" id="KW-0349">Heme</keyword>
<evidence type="ECO:0000256" key="6">
    <source>
        <dbReference type="ARBA" id="ARBA00022723"/>
    </source>
</evidence>
<evidence type="ECO:0000256" key="7">
    <source>
        <dbReference type="ARBA" id="ARBA00022982"/>
    </source>
</evidence>
<evidence type="ECO:0000313" key="13">
    <source>
        <dbReference type="Proteomes" id="UP001187192"/>
    </source>
</evidence>
<comment type="subcellular location">
    <subcellularLocation>
        <location evidence="1">Mitochondrion intermembrane space</location>
    </subcellularLocation>
</comment>
<organism evidence="12 13">
    <name type="scientific">Ficus carica</name>
    <name type="common">Common fig</name>
    <dbReference type="NCBI Taxonomy" id="3494"/>
    <lineage>
        <taxon>Eukaryota</taxon>
        <taxon>Viridiplantae</taxon>
        <taxon>Streptophyta</taxon>
        <taxon>Embryophyta</taxon>
        <taxon>Tracheophyta</taxon>
        <taxon>Spermatophyta</taxon>
        <taxon>Magnoliopsida</taxon>
        <taxon>eudicotyledons</taxon>
        <taxon>Gunneridae</taxon>
        <taxon>Pentapetalae</taxon>
        <taxon>rosids</taxon>
        <taxon>fabids</taxon>
        <taxon>Rosales</taxon>
        <taxon>Moraceae</taxon>
        <taxon>Ficeae</taxon>
        <taxon>Ficus</taxon>
    </lineage>
</organism>
<dbReference type="Proteomes" id="UP001187192">
    <property type="component" value="Unassembled WGS sequence"/>
</dbReference>
<evidence type="ECO:0000256" key="10">
    <source>
        <dbReference type="PROSITE-ProRule" id="PRU00433"/>
    </source>
</evidence>